<accession>A0A8X6MHX1</accession>
<keyword evidence="3" id="KW-1185">Reference proteome</keyword>
<evidence type="ECO:0000313" key="3">
    <source>
        <dbReference type="Proteomes" id="UP000886998"/>
    </source>
</evidence>
<feature type="compositionally biased region" description="Basic and acidic residues" evidence="1">
    <location>
        <begin position="47"/>
        <end position="56"/>
    </location>
</feature>
<protein>
    <submittedName>
        <fullName evidence="2">NUAK family SNF1-like kinase 1</fullName>
    </submittedName>
</protein>
<feature type="compositionally biased region" description="Low complexity" evidence="1">
    <location>
        <begin position="72"/>
        <end position="82"/>
    </location>
</feature>
<feature type="compositionally biased region" description="Low complexity" evidence="1">
    <location>
        <begin position="231"/>
        <end position="250"/>
    </location>
</feature>
<dbReference type="Proteomes" id="UP000886998">
    <property type="component" value="Unassembled WGS sequence"/>
</dbReference>
<evidence type="ECO:0000256" key="1">
    <source>
        <dbReference type="SAM" id="MobiDB-lite"/>
    </source>
</evidence>
<evidence type="ECO:0000313" key="2">
    <source>
        <dbReference type="EMBL" id="GFS53629.1"/>
    </source>
</evidence>
<dbReference type="GO" id="GO:0016301">
    <property type="term" value="F:kinase activity"/>
    <property type="evidence" value="ECO:0007669"/>
    <property type="project" value="UniProtKB-KW"/>
</dbReference>
<feature type="compositionally biased region" description="Basic and acidic residues" evidence="1">
    <location>
        <begin position="174"/>
        <end position="188"/>
    </location>
</feature>
<feature type="compositionally biased region" description="Basic and acidic residues" evidence="1">
    <location>
        <begin position="103"/>
        <end position="119"/>
    </location>
</feature>
<name>A0A8X6MHX1_9ARAC</name>
<dbReference type="AlphaFoldDB" id="A0A8X6MHX1"/>
<proteinExistence type="predicted"/>
<feature type="compositionally biased region" description="Polar residues" evidence="1">
    <location>
        <begin position="57"/>
        <end position="69"/>
    </location>
</feature>
<keyword evidence="2" id="KW-0418">Kinase</keyword>
<feature type="compositionally biased region" description="Basic and acidic residues" evidence="1">
    <location>
        <begin position="151"/>
        <end position="164"/>
    </location>
</feature>
<feature type="compositionally biased region" description="Basic and acidic residues" evidence="1">
    <location>
        <begin position="25"/>
        <end position="39"/>
    </location>
</feature>
<gene>
    <name evidence="2" type="primary">NUAK1</name>
    <name evidence="2" type="ORF">TNIN_494311</name>
</gene>
<keyword evidence="2" id="KW-0808">Transferase</keyword>
<sequence length="277" mass="30859">MQIHQWRQQICEERQNIDSVNENLKIQEKTDKPKSEKTENVIIPENENLRVAESRKVAQSSTNVSNQDIDNQKQNSNSENQKTVIRKDSLSASKSGESGFISQRKESLTNPDEKVESKKFVRPPGKIVIPKTFESPQSTPSPKAAVPKKLVKSESKSDPEDNLQKETPVVPAEESLKGKPAAEDINKNVIELEPKIENKAPEITEEKKNIAKGILKKGIAKAKLAERRMSKQSSLDSEVSSSCSTPVSASGTPEPMPSFYKAPKPYTGRRTECYEQS</sequence>
<comment type="caution">
    <text evidence="2">The sequence shown here is derived from an EMBL/GenBank/DDBJ whole genome shotgun (WGS) entry which is preliminary data.</text>
</comment>
<reference evidence="2" key="1">
    <citation type="submission" date="2020-08" db="EMBL/GenBank/DDBJ databases">
        <title>Multicomponent nature underlies the extraordinary mechanical properties of spider dragline silk.</title>
        <authorList>
            <person name="Kono N."/>
            <person name="Nakamura H."/>
            <person name="Mori M."/>
            <person name="Yoshida Y."/>
            <person name="Ohtoshi R."/>
            <person name="Malay A.D."/>
            <person name="Moran D.A.P."/>
            <person name="Tomita M."/>
            <person name="Numata K."/>
            <person name="Arakawa K."/>
        </authorList>
    </citation>
    <scope>NUCLEOTIDE SEQUENCE</scope>
</reference>
<organism evidence="2 3">
    <name type="scientific">Trichonephila inaurata madagascariensis</name>
    <dbReference type="NCBI Taxonomy" id="2747483"/>
    <lineage>
        <taxon>Eukaryota</taxon>
        <taxon>Metazoa</taxon>
        <taxon>Ecdysozoa</taxon>
        <taxon>Arthropoda</taxon>
        <taxon>Chelicerata</taxon>
        <taxon>Arachnida</taxon>
        <taxon>Araneae</taxon>
        <taxon>Araneomorphae</taxon>
        <taxon>Entelegynae</taxon>
        <taxon>Araneoidea</taxon>
        <taxon>Nephilidae</taxon>
        <taxon>Trichonephila</taxon>
        <taxon>Trichonephila inaurata</taxon>
    </lineage>
</organism>
<feature type="region of interest" description="Disordered" evidence="1">
    <location>
        <begin position="22"/>
        <end position="188"/>
    </location>
</feature>
<feature type="region of interest" description="Disordered" evidence="1">
    <location>
        <begin position="226"/>
        <end position="277"/>
    </location>
</feature>
<dbReference type="EMBL" id="BMAV01026825">
    <property type="protein sequence ID" value="GFS53629.1"/>
    <property type="molecule type" value="Genomic_DNA"/>
</dbReference>